<keyword evidence="2" id="KW-1185">Reference proteome</keyword>
<dbReference type="AlphaFoldDB" id="A0A3N2DNA3"/>
<proteinExistence type="predicted"/>
<evidence type="ECO:0000313" key="2">
    <source>
        <dbReference type="Proteomes" id="UP000275394"/>
    </source>
</evidence>
<sequence>MDDFEFDGILEDSPHFEGEHDGDGFYLEECLEEQVDSMCGRPRHQRLDEIDEKLQKELDSEFSEYKLTH</sequence>
<dbReference type="EMBL" id="RKHR01000004">
    <property type="protein sequence ID" value="ROS01288.1"/>
    <property type="molecule type" value="Genomic_DNA"/>
</dbReference>
<reference evidence="1 2" key="1">
    <citation type="submission" date="2018-11" db="EMBL/GenBank/DDBJ databases">
        <title>Genomic Encyclopedia of Type Strains, Phase IV (KMG-IV): sequencing the most valuable type-strain genomes for metagenomic binning, comparative biology and taxonomic classification.</title>
        <authorList>
            <person name="Goeker M."/>
        </authorList>
    </citation>
    <scope>NUCLEOTIDE SEQUENCE [LARGE SCALE GENOMIC DNA]</scope>
    <source>
        <strain evidence="1 2">DSM 100316</strain>
    </source>
</reference>
<evidence type="ECO:0000313" key="1">
    <source>
        <dbReference type="EMBL" id="ROS01288.1"/>
    </source>
</evidence>
<comment type="caution">
    <text evidence="1">The sequence shown here is derived from an EMBL/GenBank/DDBJ whole genome shotgun (WGS) entry which is preliminary data.</text>
</comment>
<gene>
    <name evidence="1" type="ORF">EDC56_1717</name>
</gene>
<protein>
    <submittedName>
        <fullName evidence="1">Uncharacterized protein</fullName>
    </submittedName>
</protein>
<dbReference type="Proteomes" id="UP000275394">
    <property type="component" value="Unassembled WGS sequence"/>
</dbReference>
<organism evidence="1 2">
    <name type="scientific">Sinobacterium caligoides</name>
    <dbReference type="NCBI Taxonomy" id="933926"/>
    <lineage>
        <taxon>Bacteria</taxon>
        <taxon>Pseudomonadati</taxon>
        <taxon>Pseudomonadota</taxon>
        <taxon>Gammaproteobacteria</taxon>
        <taxon>Cellvibrionales</taxon>
        <taxon>Spongiibacteraceae</taxon>
        <taxon>Sinobacterium</taxon>
    </lineage>
</organism>
<name>A0A3N2DNA3_9GAMM</name>
<dbReference type="RefSeq" id="WP_123712097.1">
    <property type="nucleotide sequence ID" value="NZ_RKHR01000004.1"/>
</dbReference>
<accession>A0A3N2DNA3</accession>